<comment type="subcellular location">
    <subcellularLocation>
        <location evidence="1">Membrane</location>
        <topology evidence="1">Multi-pass membrane protein</topology>
    </subcellularLocation>
</comment>
<gene>
    <name evidence="13" type="ORF">LdCL_270006100</name>
</gene>
<evidence type="ECO:0000256" key="7">
    <source>
        <dbReference type="ARBA" id="ARBA00022833"/>
    </source>
</evidence>
<keyword evidence="14" id="KW-1185">Reference proteome</keyword>
<name>A0A3Q8IHD5_LEIDO</name>
<evidence type="ECO:0000259" key="12">
    <source>
        <dbReference type="PROSITE" id="PS51292"/>
    </source>
</evidence>
<dbReference type="PANTHER" id="PTHR46065:SF3">
    <property type="entry name" value="FI20425P1"/>
    <property type="match status" value="1"/>
</dbReference>
<dbReference type="AlphaFoldDB" id="A0A3Q8IHD5"/>
<keyword evidence="6" id="KW-0833">Ubl conjugation pathway</keyword>
<keyword evidence="7" id="KW-0862">Zinc</keyword>
<evidence type="ECO:0000256" key="2">
    <source>
        <dbReference type="ARBA" id="ARBA00022679"/>
    </source>
</evidence>
<feature type="chain" id="PRO_5018630943" evidence="11">
    <location>
        <begin position="26"/>
        <end position="633"/>
    </location>
</feature>
<evidence type="ECO:0000313" key="13">
    <source>
        <dbReference type="EMBL" id="AYU79891.1"/>
    </source>
</evidence>
<sequence length="633" mass="70916">MPFRQAVASMLAVLVFSLGLTSTYASSPAKWVPTLALFDINNSRILSTTGTSEAVSLGQRSLFVSRYDPNPSVSVASLTFYGSENGYATRTFDFLTVPYCVVESGTTAECNLHDHMLYMMFRFRHRYEADFHAVVWQDPTPLSSTVKALQDFKAHLNRSDVVYPENDGSMRVEESATCSDIMDECYLSRAATYTRSYKEIDPAQYSARFLFRIGKQYTMNGPLRVRLHSNLPHDAETVVDVVLVLCRQPSSNPLNHRWWIESVTGRLALLVVSIVATFAFLTVTREVGELMVRQRTGEDVLAPTLLYSEEASDGPLVCFQRLAKVASNSLQAGAAYVWAKIQELICVNACCASRLRWLGARCPHVPAREHTAESEREITALNLTVFSEEEDSGPTCRICRCSEPRDDLFAPCACNGSSKFVHHNCLEQWREMTSNPQHRRVCAECKTPYTFVRVVVPHNPDLITGSPIIESVVRHFAAKLLYLAMTVLFAVGGAYCLKAAFFLTTLFDTGVDWGFYHGYHWVLTAYFLAALTLNLSIMEPFVRDTMLTGVQLLCVLLSLLFIEIPMSYAMSAFLSLIFDRLFTWEVSYGAGLVSAVLLHLMDTFSNFAKILESFSEEREVVAARAESETQQSV</sequence>
<dbReference type="SMART" id="SM00744">
    <property type="entry name" value="RINGv"/>
    <property type="match status" value="1"/>
</dbReference>
<dbReference type="Gene3D" id="3.30.40.10">
    <property type="entry name" value="Zinc/RING finger domain, C3HC4 (zinc finger)"/>
    <property type="match status" value="1"/>
</dbReference>
<feature type="transmembrane region" description="Helical" evidence="10">
    <location>
        <begin position="549"/>
        <end position="569"/>
    </location>
</feature>
<keyword evidence="9 10" id="KW-0472">Membrane</keyword>
<feature type="domain" description="RING-CH-type" evidence="12">
    <location>
        <begin position="388"/>
        <end position="452"/>
    </location>
</feature>
<keyword evidence="5" id="KW-0863">Zinc-finger</keyword>
<dbReference type="InterPro" id="IPR011016">
    <property type="entry name" value="Znf_RING-CH"/>
</dbReference>
<evidence type="ECO:0000256" key="8">
    <source>
        <dbReference type="ARBA" id="ARBA00022989"/>
    </source>
</evidence>
<protein>
    <submittedName>
        <fullName evidence="13">RING-variant domain containing protein, putative</fullName>
    </submittedName>
</protein>
<dbReference type="CDD" id="cd16495">
    <property type="entry name" value="RING_CH-C4HC3_MARCH"/>
    <property type="match status" value="1"/>
</dbReference>
<dbReference type="PANTHER" id="PTHR46065">
    <property type="entry name" value="E3 UBIQUITIN-PROTEIN LIGASE MARCH 2/3 FAMILY MEMBER"/>
    <property type="match status" value="1"/>
</dbReference>
<feature type="transmembrane region" description="Helical" evidence="10">
    <location>
        <begin position="519"/>
        <end position="537"/>
    </location>
</feature>
<dbReference type="InterPro" id="IPR013083">
    <property type="entry name" value="Znf_RING/FYVE/PHD"/>
</dbReference>
<dbReference type="Proteomes" id="UP000274082">
    <property type="component" value="Chromosome 27"/>
</dbReference>
<dbReference type="SUPFAM" id="SSF57850">
    <property type="entry name" value="RING/U-box"/>
    <property type="match status" value="1"/>
</dbReference>
<evidence type="ECO:0000256" key="4">
    <source>
        <dbReference type="ARBA" id="ARBA00022723"/>
    </source>
</evidence>
<accession>A0A3Q8IHD5</accession>
<dbReference type="GO" id="GO:0016020">
    <property type="term" value="C:membrane"/>
    <property type="evidence" value="ECO:0007669"/>
    <property type="project" value="UniProtKB-SubCell"/>
</dbReference>
<dbReference type="GO" id="GO:0016740">
    <property type="term" value="F:transferase activity"/>
    <property type="evidence" value="ECO:0007669"/>
    <property type="project" value="UniProtKB-KW"/>
</dbReference>
<keyword evidence="4" id="KW-0479">Metal-binding</keyword>
<keyword evidence="3 10" id="KW-0812">Transmembrane</keyword>
<evidence type="ECO:0000313" key="14">
    <source>
        <dbReference type="Proteomes" id="UP000274082"/>
    </source>
</evidence>
<organism evidence="13 14">
    <name type="scientific">Leishmania donovani</name>
    <dbReference type="NCBI Taxonomy" id="5661"/>
    <lineage>
        <taxon>Eukaryota</taxon>
        <taxon>Discoba</taxon>
        <taxon>Euglenozoa</taxon>
        <taxon>Kinetoplastea</taxon>
        <taxon>Metakinetoplastina</taxon>
        <taxon>Trypanosomatida</taxon>
        <taxon>Trypanosomatidae</taxon>
        <taxon>Leishmaniinae</taxon>
        <taxon>Leishmania</taxon>
    </lineage>
</organism>
<evidence type="ECO:0000256" key="11">
    <source>
        <dbReference type="SAM" id="SignalP"/>
    </source>
</evidence>
<evidence type="ECO:0000256" key="6">
    <source>
        <dbReference type="ARBA" id="ARBA00022786"/>
    </source>
</evidence>
<evidence type="ECO:0000256" key="9">
    <source>
        <dbReference type="ARBA" id="ARBA00023136"/>
    </source>
</evidence>
<evidence type="ECO:0000256" key="5">
    <source>
        <dbReference type="ARBA" id="ARBA00022771"/>
    </source>
</evidence>
<keyword evidence="2" id="KW-0808">Transferase</keyword>
<dbReference type="EMBL" id="CP029526">
    <property type="protein sequence ID" value="AYU79891.1"/>
    <property type="molecule type" value="Genomic_DNA"/>
</dbReference>
<evidence type="ECO:0000256" key="3">
    <source>
        <dbReference type="ARBA" id="ARBA00022692"/>
    </source>
</evidence>
<dbReference type="Pfam" id="PF12906">
    <property type="entry name" value="RINGv"/>
    <property type="match status" value="1"/>
</dbReference>
<dbReference type="VEuPathDB" id="TriTrypDB:LdBPK_270120.1"/>
<proteinExistence type="predicted"/>
<evidence type="ECO:0000256" key="10">
    <source>
        <dbReference type="SAM" id="Phobius"/>
    </source>
</evidence>
<dbReference type="OrthoDB" id="264354at2759"/>
<reference evidence="13 14" key="1">
    <citation type="journal article" date="2018" name="Sci. Rep.">
        <title>A complete Leishmania donovani reference genome identifies novel genetic variations associated with virulence.</title>
        <authorList>
            <person name="Lypaczewski P."/>
            <person name="Hoshizaki J."/>
            <person name="Zhang W.-W."/>
            <person name="McCall L.-I."/>
            <person name="Torcivia-Rodriguez J."/>
            <person name="Simonyan V."/>
            <person name="Kaur A."/>
            <person name="Dewar K."/>
            <person name="Matlashewski G."/>
        </authorList>
    </citation>
    <scope>NUCLEOTIDE SEQUENCE [LARGE SCALE GENOMIC DNA]</scope>
    <source>
        <strain evidence="13 14">LdCL</strain>
    </source>
</reference>
<dbReference type="VEuPathDB" id="TriTrypDB:LdCL_270006100"/>
<evidence type="ECO:0000256" key="1">
    <source>
        <dbReference type="ARBA" id="ARBA00004141"/>
    </source>
</evidence>
<keyword evidence="11" id="KW-0732">Signal</keyword>
<dbReference type="GO" id="GO:0008270">
    <property type="term" value="F:zinc ion binding"/>
    <property type="evidence" value="ECO:0007669"/>
    <property type="project" value="UniProtKB-KW"/>
</dbReference>
<feature type="transmembrane region" description="Helical" evidence="10">
    <location>
        <begin position="258"/>
        <end position="283"/>
    </location>
</feature>
<dbReference type="VEuPathDB" id="TriTrypDB:LDHU3_27.0160"/>
<feature type="transmembrane region" description="Helical" evidence="10">
    <location>
        <begin position="480"/>
        <end position="507"/>
    </location>
</feature>
<keyword evidence="8 10" id="KW-1133">Transmembrane helix</keyword>
<feature type="signal peptide" evidence="11">
    <location>
        <begin position="1"/>
        <end position="25"/>
    </location>
</feature>
<dbReference type="PROSITE" id="PS51292">
    <property type="entry name" value="ZF_RING_CH"/>
    <property type="match status" value="1"/>
</dbReference>
<feature type="transmembrane region" description="Helical" evidence="10">
    <location>
        <begin position="581"/>
        <end position="601"/>
    </location>
</feature>